<protein>
    <submittedName>
        <fullName evidence="2">Uncharacterized protein</fullName>
    </submittedName>
</protein>
<keyword evidence="1" id="KW-1133">Transmembrane helix</keyword>
<name>J9FGJ9_9ZZZZ</name>
<feature type="non-terminal residue" evidence="2">
    <location>
        <position position="41"/>
    </location>
</feature>
<dbReference type="EMBL" id="AMCI01006917">
    <property type="protein sequence ID" value="EJW93528.1"/>
    <property type="molecule type" value="Genomic_DNA"/>
</dbReference>
<organism evidence="2">
    <name type="scientific">gut metagenome</name>
    <dbReference type="NCBI Taxonomy" id="749906"/>
    <lineage>
        <taxon>unclassified sequences</taxon>
        <taxon>metagenomes</taxon>
        <taxon>organismal metagenomes</taxon>
    </lineage>
</organism>
<evidence type="ECO:0000313" key="2">
    <source>
        <dbReference type="EMBL" id="EJW93528.1"/>
    </source>
</evidence>
<keyword evidence="1" id="KW-0812">Transmembrane</keyword>
<dbReference type="AlphaFoldDB" id="J9FGJ9"/>
<sequence length="41" mass="4583">MHSLLDLVRDYPALRSYALRSGLAFGSFLAMWSCLAFKMSG</sequence>
<evidence type="ECO:0000256" key="1">
    <source>
        <dbReference type="SAM" id="Phobius"/>
    </source>
</evidence>
<feature type="transmembrane region" description="Helical" evidence="1">
    <location>
        <begin position="17"/>
        <end position="37"/>
    </location>
</feature>
<proteinExistence type="predicted"/>
<reference evidence="2" key="1">
    <citation type="journal article" date="2012" name="PLoS ONE">
        <title>Gene sets for utilization of primary and secondary nutrition supplies in the distal gut of endangered iberian lynx.</title>
        <authorList>
            <person name="Alcaide M."/>
            <person name="Messina E."/>
            <person name="Richter M."/>
            <person name="Bargiela R."/>
            <person name="Peplies J."/>
            <person name="Huws S.A."/>
            <person name="Newbold C.J."/>
            <person name="Golyshin P.N."/>
            <person name="Simon M.A."/>
            <person name="Lopez G."/>
            <person name="Yakimov M.M."/>
            <person name="Ferrer M."/>
        </authorList>
    </citation>
    <scope>NUCLEOTIDE SEQUENCE</scope>
</reference>
<gene>
    <name evidence="2" type="ORF">EVA_18365</name>
</gene>
<comment type="caution">
    <text evidence="2">The sequence shown here is derived from an EMBL/GenBank/DDBJ whole genome shotgun (WGS) entry which is preliminary data.</text>
</comment>
<accession>J9FGJ9</accession>
<keyword evidence="1" id="KW-0472">Membrane</keyword>